<dbReference type="AlphaFoldDB" id="A0A9D1RA11"/>
<feature type="transmembrane region" description="Helical" evidence="1">
    <location>
        <begin position="86"/>
        <end position="104"/>
    </location>
</feature>
<evidence type="ECO:0000313" key="3">
    <source>
        <dbReference type="Proteomes" id="UP000824263"/>
    </source>
</evidence>
<keyword evidence="1" id="KW-0812">Transmembrane</keyword>
<gene>
    <name evidence="2" type="ORF">H9873_02845</name>
</gene>
<dbReference type="GO" id="GO:0022857">
    <property type="term" value="F:transmembrane transporter activity"/>
    <property type="evidence" value="ECO:0007669"/>
    <property type="project" value="InterPro"/>
</dbReference>
<dbReference type="Gene3D" id="1.10.1760.20">
    <property type="match status" value="1"/>
</dbReference>
<dbReference type="Proteomes" id="UP000824263">
    <property type="component" value="Unassembled WGS sequence"/>
</dbReference>
<name>A0A9D1RA11_9FIRM</name>
<feature type="transmembrane region" description="Helical" evidence="1">
    <location>
        <begin position="60"/>
        <end position="80"/>
    </location>
</feature>
<feature type="transmembrane region" description="Helical" evidence="1">
    <location>
        <begin position="155"/>
        <end position="173"/>
    </location>
</feature>
<feature type="transmembrane region" description="Helical" evidence="1">
    <location>
        <begin position="20"/>
        <end position="39"/>
    </location>
</feature>
<sequence length="186" mass="20577">MKRWKTSFGDSFQEMRNLKNLAAISMLLAITVVLGFYRLQITDYLRIGFDSLAKELTGMLFGPVAACAVAGLADIISYILKPVGAFFPGLTLSAMLAGVIYGVVLYRKPLTLRRVILANVLVTVFVNLLLNTYWMSVLYGNGFLAILPARAVKQALMLPIDIILFYTVARLLGKANILRMIKRTAP</sequence>
<evidence type="ECO:0000313" key="2">
    <source>
        <dbReference type="EMBL" id="HIW83243.1"/>
    </source>
</evidence>
<accession>A0A9D1RA11</accession>
<comment type="caution">
    <text evidence="2">The sequence shown here is derived from an EMBL/GenBank/DDBJ whole genome shotgun (WGS) entry which is preliminary data.</text>
</comment>
<dbReference type="Pfam" id="PF12822">
    <property type="entry name" value="ECF_trnsprt"/>
    <property type="match status" value="1"/>
</dbReference>
<reference evidence="2" key="2">
    <citation type="submission" date="2021-04" db="EMBL/GenBank/DDBJ databases">
        <authorList>
            <person name="Gilroy R."/>
        </authorList>
    </citation>
    <scope>NUCLEOTIDE SEQUENCE</scope>
    <source>
        <strain evidence="2">ChiSxjej1B13-11762</strain>
    </source>
</reference>
<evidence type="ECO:0000256" key="1">
    <source>
        <dbReference type="SAM" id="Phobius"/>
    </source>
</evidence>
<keyword evidence="1" id="KW-1133">Transmembrane helix</keyword>
<keyword evidence="1" id="KW-0472">Membrane</keyword>
<dbReference type="InterPro" id="IPR024529">
    <property type="entry name" value="ECF_trnsprt_substrate-spec"/>
</dbReference>
<dbReference type="InterPro" id="IPR030949">
    <property type="entry name" value="ECF_S_folate_fam"/>
</dbReference>
<protein>
    <submittedName>
        <fullName evidence="2">Folate family ECF transporter S component</fullName>
    </submittedName>
</protein>
<reference evidence="2" key="1">
    <citation type="journal article" date="2021" name="PeerJ">
        <title>Extensive microbial diversity within the chicken gut microbiome revealed by metagenomics and culture.</title>
        <authorList>
            <person name="Gilroy R."/>
            <person name="Ravi A."/>
            <person name="Getino M."/>
            <person name="Pursley I."/>
            <person name="Horton D.L."/>
            <person name="Alikhan N.F."/>
            <person name="Baker D."/>
            <person name="Gharbi K."/>
            <person name="Hall N."/>
            <person name="Watson M."/>
            <person name="Adriaenssens E.M."/>
            <person name="Foster-Nyarko E."/>
            <person name="Jarju S."/>
            <person name="Secka A."/>
            <person name="Antonio M."/>
            <person name="Oren A."/>
            <person name="Chaudhuri R.R."/>
            <person name="La Ragione R."/>
            <person name="Hildebrand F."/>
            <person name="Pallen M.J."/>
        </authorList>
    </citation>
    <scope>NUCLEOTIDE SEQUENCE</scope>
    <source>
        <strain evidence="2">ChiSxjej1B13-11762</strain>
    </source>
</reference>
<dbReference type="EMBL" id="DXGF01000052">
    <property type="protein sequence ID" value="HIW83243.1"/>
    <property type="molecule type" value="Genomic_DNA"/>
</dbReference>
<feature type="transmembrane region" description="Helical" evidence="1">
    <location>
        <begin position="116"/>
        <end position="135"/>
    </location>
</feature>
<dbReference type="NCBIfam" id="TIGR04518">
    <property type="entry name" value="ECF_S_folT_fam"/>
    <property type="match status" value="1"/>
</dbReference>
<organism evidence="2 3">
    <name type="scientific">Candidatus Dorea gallistercoris</name>
    <dbReference type="NCBI Taxonomy" id="2838542"/>
    <lineage>
        <taxon>Bacteria</taxon>
        <taxon>Bacillati</taxon>
        <taxon>Bacillota</taxon>
        <taxon>Clostridia</taxon>
        <taxon>Lachnospirales</taxon>
        <taxon>Lachnospiraceae</taxon>
        <taxon>Dorea</taxon>
    </lineage>
</organism>
<proteinExistence type="predicted"/>